<feature type="compositionally biased region" description="Gly residues" evidence="1">
    <location>
        <begin position="430"/>
        <end position="439"/>
    </location>
</feature>
<protein>
    <submittedName>
        <fullName evidence="2">Uncharacterized protein</fullName>
    </submittedName>
</protein>
<dbReference type="EMBL" id="JAPDRL010000025">
    <property type="protein sequence ID" value="KAJ9665822.1"/>
    <property type="molecule type" value="Genomic_DNA"/>
</dbReference>
<feature type="compositionally biased region" description="Gly residues" evidence="1">
    <location>
        <begin position="337"/>
        <end position="352"/>
    </location>
</feature>
<sequence>MGIPLSTQPPSISGRDACLIPVGENWSALVPKDQLIPTCAAMCGDVPPRRGEDYYERWKRERFMPPGGYGRRGGAGPHCGCGDGGGGGYGGAGPGMRGGGDPGGGGGGGGGYDSRHGGGGGYESPHGGEWHGSPRGYGSPREGGGWRRSSPRGGAGGYESPRGRYDGDWRQDEARRKRNDCTEHGFACRKCSKGCICKKPGTKFMGTMNGEEFEGFMKVEDEESDDAREKSGKDKKKKKARSATEELLKKMERTNQDMNMRQQMMEDYLRQQRLAAPPIRSPYPRRGIRGGFGGDDAGWAAGPSPWEEEEDDEVRGFAQGLPPAAGPGPMPRPSRFGRGGRGGAMALRGGGLSRPSPQRAAAAAAARFGRSAKEPDWDTFNQGGAGMLKDFNGDPVTFTYQPRHDNDPEIGGPLDPGPGPRFGSEAGGFKDWGGGGAFGPGADIPAPGGGRSGPASPRMGTRGGRGGLGLSPPPGVKSPNKRKPFEESVDDDEQGGRAGL</sequence>
<accession>A0ABQ9NTV4</accession>
<keyword evidence="3" id="KW-1185">Reference proteome</keyword>
<comment type="caution">
    <text evidence="2">The sequence shown here is derived from an EMBL/GenBank/DDBJ whole genome shotgun (WGS) entry which is preliminary data.</text>
</comment>
<feature type="region of interest" description="Disordered" evidence="1">
    <location>
        <begin position="97"/>
        <end position="180"/>
    </location>
</feature>
<organism evidence="2 3">
    <name type="scientific">Coniosporium apollinis</name>
    <dbReference type="NCBI Taxonomy" id="61459"/>
    <lineage>
        <taxon>Eukaryota</taxon>
        <taxon>Fungi</taxon>
        <taxon>Dikarya</taxon>
        <taxon>Ascomycota</taxon>
        <taxon>Pezizomycotina</taxon>
        <taxon>Dothideomycetes</taxon>
        <taxon>Dothideomycetes incertae sedis</taxon>
        <taxon>Coniosporium</taxon>
    </lineage>
</organism>
<evidence type="ECO:0000256" key="1">
    <source>
        <dbReference type="SAM" id="MobiDB-lite"/>
    </source>
</evidence>
<feature type="region of interest" description="Disordered" evidence="1">
    <location>
        <begin position="275"/>
        <end position="500"/>
    </location>
</feature>
<evidence type="ECO:0000313" key="2">
    <source>
        <dbReference type="EMBL" id="KAJ9665822.1"/>
    </source>
</evidence>
<feature type="compositionally biased region" description="Gly residues" evidence="1">
    <location>
        <begin position="97"/>
        <end position="122"/>
    </location>
</feature>
<dbReference type="Proteomes" id="UP001172684">
    <property type="component" value="Unassembled WGS sequence"/>
</dbReference>
<name>A0ABQ9NTV4_9PEZI</name>
<feature type="region of interest" description="Disordered" evidence="1">
    <location>
        <begin position="217"/>
        <end position="244"/>
    </location>
</feature>
<feature type="compositionally biased region" description="Basic and acidic residues" evidence="1">
    <location>
        <begin position="161"/>
        <end position="180"/>
    </location>
</feature>
<proteinExistence type="predicted"/>
<reference evidence="2" key="1">
    <citation type="submission" date="2022-10" db="EMBL/GenBank/DDBJ databases">
        <title>Culturing micro-colonial fungi from biological soil crusts in the Mojave desert and describing Neophaeococcomyces mojavensis, and introducing the new genera and species Taxawa tesnikishii.</title>
        <authorList>
            <person name="Kurbessoian T."/>
            <person name="Stajich J.E."/>
        </authorList>
    </citation>
    <scope>NUCLEOTIDE SEQUENCE</scope>
    <source>
        <strain evidence="2">TK_1</strain>
    </source>
</reference>
<gene>
    <name evidence="2" type="ORF">H2201_004130</name>
</gene>
<evidence type="ECO:0000313" key="3">
    <source>
        <dbReference type="Proteomes" id="UP001172684"/>
    </source>
</evidence>